<dbReference type="EMBL" id="MF417889">
    <property type="protein sequence ID" value="ASN69329.1"/>
    <property type="molecule type" value="Genomic_DNA"/>
</dbReference>
<sequence length="95" mass="11234">MITDTHVEEFKNRNRIFYDMEDGRIKSDLEMSYEDIKSKCGGFDMNQASLGRELVYERTRYVFNDKLEEFHNNFLSSIVQFQIVNMEVSDDGTTT</sequence>
<accession>A0A2H4J447</accession>
<evidence type="ECO:0000313" key="1">
    <source>
        <dbReference type="EMBL" id="ASN69329.1"/>
    </source>
</evidence>
<organism evidence="1">
    <name type="scientific">uncultured Caudovirales phage</name>
    <dbReference type="NCBI Taxonomy" id="2100421"/>
    <lineage>
        <taxon>Viruses</taxon>
        <taxon>Duplodnaviria</taxon>
        <taxon>Heunggongvirae</taxon>
        <taxon>Uroviricota</taxon>
        <taxon>Caudoviricetes</taxon>
        <taxon>Peduoviridae</taxon>
        <taxon>Maltschvirus</taxon>
        <taxon>Maltschvirus maltsch</taxon>
    </lineage>
</organism>
<reference evidence="1" key="1">
    <citation type="submission" date="2017-06" db="EMBL/GenBank/DDBJ databases">
        <title>Novel phages from South African skin metaviromes.</title>
        <authorList>
            <person name="van Zyl L.J."/>
            <person name="Abrahams Y."/>
            <person name="Stander E.A."/>
            <person name="Kirby B.M."/>
            <person name="Clavaud C."/>
            <person name="Farcet C."/>
            <person name="Breton L."/>
            <person name="Trindade M.I."/>
        </authorList>
    </citation>
    <scope>NUCLEOTIDE SEQUENCE</scope>
</reference>
<gene>
    <name evidence="1" type="ORF">10S14_7</name>
</gene>
<proteinExistence type="predicted"/>
<name>A0A2H4J447_9CAUD</name>
<protein>
    <submittedName>
        <fullName evidence="1">Uncharacterized protein</fullName>
    </submittedName>
</protein>